<dbReference type="GO" id="GO:0005730">
    <property type="term" value="C:nucleolus"/>
    <property type="evidence" value="ECO:0007669"/>
    <property type="project" value="InterPro"/>
</dbReference>
<dbReference type="InterPro" id="IPR037379">
    <property type="entry name" value="WDR74/Nsa1"/>
</dbReference>
<evidence type="ECO:0000256" key="1">
    <source>
        <dbReference type="ARBA" id="ARBA00002889"/>
    </source>
</evidence>
<comment type="function">
    <text evidence="1">Involved in the biogenesis of the 60S ribosomal subunit.</text>
</comment>
<organism evidence="6 7">
    <name type="scientific">Pichia kudriavzevii</name>
    <name type="common">Yeast</name>
    <name type="synonym">Issatchenkia orientalis</name>
    <dbReference type="NCBI Taxonomy" id="4909"/>
    <lineage>
        <taxon>Eukaryota</taxon>
        <taxon>Fungi</taxon>
        <taxon>Dikarya</taxon>
        <taxon>Ascomycota</taxon>
        <taxon>Saccharomycotina</taxon>
        <taxon>Pichiomycetes</taxon>
        <taxon>Pichiales</taxon>
        <taxon>Pichiaceae</taxon>
        <taxon>Pichia</taxon>
    </lineage>
</organism>
<evidence type="ECO:0000313" key="6">
    <source>
        <dbReference type="EMBL" id="AWU77422.1"/>
    </source>
</evidence>
<dbReference type="InterPro" id="IPR015943">
    <property type="entry name" value="WD40/YVTN_repeat-like_dom_sf"/>
</dbReference>
<dbReference type="InterPro" id="IPR036322">
    <property type="entry name" value="WD40_repeat_dom_sf"/>
</dbReference>
<sequence length="467" mass="52127">MIFSFHFKKKILFTDSLCRFHSKELLQNRLSGKTSTNMKLIVSCEDTGALKVVTAQHGVDTSRPAPKDDPNAVAPPTITTHATGYSRKSRVVHMVKSPKTGNIAVTRSDGSVQVYDTAKLRNNEVCNDDSELLPLLSEHKNVIPESTNKDNEVFVDLAVDDIGRLLTATNKGTLFIWSSEEKLSDNPANYQLPLKPNEVVETFQLHPGKTDDTLYIAYGGKETDLRIVKLPTSSGHSETPEIVFAAKNVSNSKLELRVPIHIKKILFDKSSTPENFKLYTFTQWGDLRFYDSSQGRKPRYSKLILPSKGPVTNAIWMNDDFVVTNTSGIVEKVNSTSGSQVCQFKDHIGSIQSLFNFNDSILVTAGTDRYVRAYNNKTRDCIVKVFVGTQSNAVILLEDSETLGRHKANIIGDRALESIRKQEEYMARKASAAAEDSGEESDEDELWSKLDSSSVTQRRKRRKITLA</sequence>
<evidence type="ECO:0000256" key="4">
    <source>
        <dbReference type="ARBA" id="ARBA00014234"/>
    </source>
</evidence>
<keyword evidence="7" id="KW-1185">Reference proteome</keyword>
<protein>
    <recommendedName>
        <fullName evidence="4">Ribosome biogenesis protein NSA1</fullName>
    </recommendedName>
</protein>
<dbReference type="SMART" id="SM00320">
    <property type="entry name" value="WD40"/>
    <property type="match status" value="3"/>
</dbReference>
<dbReference type="VEuPathDB" id="FungiDB:C5L36_0D01580"/>
<evidence type="ECO:0000256" key="2">
    <source>
        <dbReference type="ARBA" id="ARBA00007861"/>
    </source>
</evidence>
<dbReference type="AlphaFoldDB" id="A0A2U9R7R3"/>
<gene>
    <name evidence="6" type="ORF">C5L36_0D01580</name>
</gene>
<dbReference type="Gene3D" id="2.130.10.10">
    <property type="entry name" value="YVTN repeat-like/Quinoprotein amine dehydrogenase"/>
    <property type="match status" value="2"/>
</dbReference>
<dbReference type="OrthoDB" id="18388at2759"/>
<dbReference type="GO" id="GO:0030687">
    <property type="term" value="C:preribosome, large subunit precursor"/>
    <property type="evidence" value="ECO:0007669"/>
    <property type="project" value="TreeGrafter"/>
</dbReference>
<comment type="similarity">
    <text evidence="2">Belongs to the NSA1 family.</text>
</comment>
<accession>A0A2U9R7R3</accession>
<dbReference type="KEGG" id="pkz:C5L36_0D01580"/>
<evidence type="ECO:0000256" key="3">
    <source>
        <dbReference type="ARBA" id="ARBA00011187"/>
    </source>
</evidence>
<dbReference type="CDD" id="cd22858">
    <property type="entry name" value="Nsa1"/>
    <property type="match status" value="1"/>
</dbReference>
<evidence type="ECO:0000256" key="5">
    <source>
        <dbReference type="SAM" id="MobiDB-lite"/>
    </source>
</evidence>
<dbReference type="Proteomes" id="UP000249293">
    <property type="component" value="Chromosome 4"/>
</dbReference>
<feature type="compositionally biased region" description="Basic residues" evidence="5">
    <location>
        <begin position="457"/>
        <end position="467"/>
    </location>
</feature>
<dbReference type="PANTHER" id="PTHR16038">
    <property type="entry name" value="NOP SEVEN ASSOCIATED PROTEIN 1"/>
    <property type="match status" value="1"/>
</dbReference>
<dbReference type="STRING" id="4909.A0A2U9R7R3"/>
<evidence type="ECO:0000313" key="7">
    <source>
        <dbReference type="Proteomes" id="UP000249293"/>
    </source>
</evidence>
<feature type="region of interest" description="Disordered" evidence="5">
    <location>
        <begin position="430"/>
        <end position="467"/>
    </location>
</feature>
<dbReference type="RefSeq" id="XP_029322899.1">
    <property type="nucleotide sequence ID" value="XM_029467039.1"/>
</dbReference>
<name>A0A2U9R7R3_PICKU</name>
<dbReference type="GO" id="GO:0042273">
    <property type="term" value="P:ribosomal large subunit biogenesis"/>
    <property type="evidence" value="ECO:0007669"/>
    <property type="project" value="InterPro"/>
</dbReference>
<dbReference type="PANTHER" id="PTHR16038:SF4">
    <property type="entry name" value="WD REPEAT-CONTAINING PROTEIN 74"/>
    <property type="match status" value="1"/>
</dbReference>
<dbReference type="InterPro" id="IPR001680">
    <property type="entry name" value="WD40_rpt"/>
</dbReference>
<comment type="subunit">
    <text evidence="3">Component of the pre-66S ribosomal particle.</text>
</comment>
<reference evidence="6 7" key="1">
    <citation type="submission" date="2018-06" db="EMBL/GenBank/DDBJ databases">
        <title>Population genomics shows no distinction between pathogenic Candida krusei and environmental Pichia kudriavzevii: One species, four names.</title>
        <authorList>
            <person name="Douglass A.P."/>
            <person name="Offei B."/>
            <person name="Braun-Galleani S."/>
            <person name="Coughlan A.Y."/>
            <person name="Martos A."/>
            <person name="Ortiz-Merino R.A."/>
            <person name="Byrne K.P."/>
            <person name="Wolfe K.H."/>
        </authorList>
    </citation>
    <scope>NUCLEOTIDE SEQUENCE [LARGE SCALE GENOMIC DNA]</scope>
    <source>
        <strain evidence="6 7">CBS573</strain>
    </source>
</reference>
<proteinExistence type="inferred from homology"/>
<feature type="compositionally biased region" description="Acidic residues" evidence="5">
    <location>
        <begin position="436"/>
        <end position="445"/>
    </location>
</feature>
<dbReference type="GeneID" id="40385251"/>
<dbReference type="SUPFAM" id="SSF50978">
    <property type="entry name" value="WD40 repeat-like"/>
    <property type="match status" value="1"/>
</dbReference>
<dbReference type="EMBL" id="CP028776">
    <property type="protein sequence ID" value="AWU77422.1"/>
    <property type="molecule type" value="Genomic_DNA"/>
</dbReference>